<reference evidence="3" key="1">
    <citation type="journal article" date="2019" name="Int. J. Syst. Evol. Microbiol.">
        <title>The Global Catalogue of Microorganisms (GCM) 10K type strain sequencing project: providing services to taxonomists for standard genome sequencing and annotation.</title>
        <authorList>
            <consortium name="The Broad Institute Genomics Platform"/>
            <consortium name="The Broad Institute Genome Sequencing Center for Infectious Disease"/>
            <person name="Wu L."/>
            <person name="Ma J."/>
        </authorList>
    </citation>
    <scope>NUCLEOTIDE SEQUENCE [LARGE SCALE GENOMIC DNA]</scope>
    <source>
        <strain evidence="3">JCM 31696</strain>
    </source>
</reference>
<feature type="compositionally biased region" description="Low complexity" evidence="1">
    <location>
        <begin position="25"/>
        <end position="44"/>
    </location>
</feature>
<sequence>MSALPVEGNSVKGADMRGEPTTQETGATTGPAGRPAGKGTGKTAKAGKGKGGKDAARPASKRTG</sequence>
<accession>A0ABW3C9S4</accession>
<evidence type="ECO:0000313" key="2">
    <source>
        <dbReference type="EMBL" id="MFD0851246.1"/>
    </source>
</evidence>
<evidence type="ECO:0000256" key="1">
    <source>
        <dbReference type="SAM" id="MobiDB-lite"/>
    </source>
</evidence>
<gene>
    <name evidence="2" type="ORF">ACFQ07_03400</name>
</gene>
<comment type="caution">
    <text evidence="2">The sequence shown here is derived from an EMBL/GenBank/DDBJ whole genome shotgun (WGS) entry which is preliminary data.</text>
</comment>
<feature type="region of interest" description="Disordered" evidence="1">
    <location>
        <begin position="1"/>
        <end position="64"/>
    </location>
</feature>
<name>A0ABW3C9S4_9ACTN</name>
<protein>
    <submittedName>
        <fullName evidence="2">Uncharacterized protein</fullName>
    </submittedName>
</protein>
<evidence type="ECO:0000313" key="3">
    <source>
        <dbReference type="Proteomes" id="UP001597083"/>
    </source>
</evidence>
<organism evidence="2 3">
    <name type="scientific">Actinomadura adrarensis</name>
    <dbReference type="NCBI Taxonomy" id="1819600"/>
    <lineage>
        <taxon>Bacteria</taxon>
        <taxon>Bacillati</taxon>
        <taxon>Actinomycetota</taxon>
        <taxon>Actinomycetes</taxon>
        <taxon>Streptosporangiales</taxon>
        <taxon>Thermomonosporaceae</taxon>
        <taxon>Actinomadura</taxon>
    </lineage>
</organism>
<keyword evidence="3" id="KW-1185">Reference proteome</keyword>
<dbReference type="EMBL" id="JBHTIR010000289">
    <property type="protein sequence ID" value="MFD0851246.1"/>
    <property type="molecule type" value="Genomic_DNA"/>
</dbReference>
<feature type="non-terminal residue" evidence="2">
    <location>
        <position position="64"/>
    </location>
</feature>
<proteinExistence type="predicted"/>
<dbReference type="Proteomes" id="UP001597083">
    <property type="component" value="Unassembled WGS sequence"/>
</dbReference>